<dbReference type="SUPFAM" id="SSF81822">
    <property type="entry name" value="RuBisCo LSMT C-terminal, substrate-binding domain"/>
    <property type="match status" value="1"/>
</dbReference>
<comment type="subcellular location">
    <subcellularLocation>
        <location evidence="1">Nucleus</location>
    </subcellularLocation>
</comment>
<dbReference type="GO" id="GO:0016279">
    <property type="term" value="F:protein-lysine N-methyltransferase activity"/>
    <property type="evidence" value="ECO:0007669"/>
    <property type="project" value="InterPro"/>
</dbReference>
<dbReference type="InterPro" id="IPR015353">
    <property type="entry name" value="Rubisco_LSMT_subst-bd"/>
</dbReference>
<sequence>MSNFEEQGKVFWQWLEKNGTDLNKDIAIKDYRSEGAGRGIVATKDIKEGELLFSLPRSILLSHLTTSLKDLSCAQEFASLPGWSPLILSIMYESQKPDSFWKPYFDVLPRQFSTPMFWNETDLLELKGTDIVAKIGKEDAEATYERDVKPFVEKYSDIFDKEIHNLELYHTCGSLIMAYSFNDELQKEEESDDDEEEEEEEEEANVLISMVPMADMLNHKTGFNNARLFHEPESLQMRAIKDIKEGEQIYNTYGDLCNADLLRKYGFADDQNEFDIVEIDGPLVVESCCPDAPKELVEQKIDFLMEEGVFDECFVIDSDHEIPPELIVSVHVLLSSADEFETMVEKQKLPKPKLTASVKKVIEHILRKRLEERYPTTMQEDEAELGELKEMSNKRNALLVRVGEKKILQQTLDAFKSLPVALDKKRPSSQLDNKQQKKSKK</sequence>
<dbReference type="InterPro" id="IPR036464">
    <property type="entry name" value="Rubisco_LSMT_subst-bd_sf"/>
</dbReference>
<evidence type="ECO:0000256" key="4">
    <source>
        <dbReference type="ARBA" id="ARBA00022679"/>
    </source>
</evidence>
<evidence type="ECO:0000313" key="10">
    <source>
        <dbReference type="Proteomes" id="UP000603453"/>
    </source>
</evidence>
<dbReference type="EMBL" id="JAEPRD010000075">
    <property type="protein sequence ID" value="KAG2201074.1"/>
    <property type="molecule type" value="Genomic_DNA"/>
</dbReference>
<dbReference type="InterPro" id="IPR011383">
    <property type="entry name" value="N-lys_methylase_SETD6"/>
</dbReference>
<dbReference type="GO" id="GO:0032259">
    <property type="term" value="P:methylation"/>
    <property type="evidence" value="ECO:0007669"/>
    <property type="project" value="UniProtKB-KW"/>
</dbReference>
<dbReference type="Pfam" id="PF00856">
    <property type="entry name" value="SET"/>
    <property type="match status" value="1"/>
</dbReference>
<dbReference type="SMART" id="SM00317">
    <property type="entry name" value="SET"/>
    <property type="match status" value="1"/>
</dbReference>
<dbReference type="Gene3D" id="3.90.1420.10">
    <property type="entry name" value="Rubisco LSMT, substrate-binding domain"/>
    <property type="match status" value="1"/>
</dbReference>
<keyword evidence="4" id="KW-0808">Transferase</keyword>
<dbReference type="Proteomes" id="UP000603453">
    <property type="component" value="Unassembled WGS sequence"/>
</dbReference>
<evidence type="ECO:0000256" key="3">
    <source>
        <dbReference type="ARBA" id="ARBA00022603"/>
    </source>
</evidence>
<dbReference type="Pfam" id="PF09273">
    <property type="entry name" value="Rubis-subs-bind"/>
    <property type="match status" value="1"/>
</dbReference>
<gene>
    <name evidence="9" type="ORF">INT47_010826</name>
</gene>
<dbReference type="PIRSF" id="PIRSF011771">
    <property type="entry name" value="RMS1_SET"/>
    <property type="match status" value="1"/>
</dbReference>
<dbReference type="AlphaFoldDB" id="A0A8H7QYE3"/>
<dbReference type="OrthoDB" id="341421at2759"/>
<comment type="caution">
    <text evidence="9">The sequence shown here is derived from an EMBL/GenBank/DDBJ whole genome shotgun (WGS) entry which is preliminary data.</text>
</comment>
<dbReference type="Gene3D" id="3.90.1410.10">
    <property type="entry name" value="set domain protein methyltransferase, domain 1"/>
    <property type="match status" value="1"/>
</dbReference>
<evidence type="ECO:0000256" key="2">
    <source>
        <dbReference type="ARBA" id="ARBA00016973"/>
    </source>
</evidence>
<organism evidence="9 10">
    <name type="scientific">Mucor saturninus</name>
    <dbReference type="NCBI Taxonomy" id="64648"/>
    <lineage>
        <taxon>Eukaryota</taxon>
        <taxon>Fungi</taxon>
        <taxon>Fungi incertae sedis</taxon>
        <taxon>Mucoromycota</taxon>
        <taxon>Mucoromycotina</taxon>
        <taxon>Mucoromycetes</taxon>
        <taxon>Mucorales</taxon>
        <taxon>Mucorineae</taxon>
        <taxon>Mucoraceae</taxon>
        <taxon>Mucor</taxon>
    </lineage>
</organism>
<evidence type="ECO:0000256" key="1">
    <source>
        <dbReference type="ARBA" id="ARBA00004123"/>
    </source>
</evidence>
<dbReference type="InterPro" id="IPR044430">
    <property type="entry name" value="SETD6_SET"/>
</dbReference>
<protein>
    <recommendedName>
        <fullName evidence="2">N-lysine methyltransferase SETD6</fullName>
    </recommendedName>
    <alternativeName>
        <fullName evidence="7">SET domain-containing protein 6</fullName>
    </alternativeName>
</protein>
<keyword evidence="3" id="KW-0489">Methyltransferase</keyword>
<dbReference type="PANTHER" id="PTHR13271">
    <property type="entry name" value="UNCHARACTERIZED PUTATIVE METHYLTRANSFERASE"/>
    <property type="match status" value="1"/>
</dbReference>
<evidence type="ECO:0000256" key="5">
    <source>
        <dbReference type="ARBA" id="ARBA00022691"/>
    </source>
</evidence>
<dbReference type="InterPro" id="IPR050600">
    <property type="entry name" value="SETD3_SETD6_MTase"/>
</dbReference>
<dbReference type="FunFam" id="3.90.1410.10:FF:000007">
    <property type="entry name" value="Ribosomal lysine N-methyltransferase 4"/>
    <property type="match status" value="1"/>
</dbReference>
<evidence type="ECO:0000256" key="7">
    <source>
        <dbReference type="ARBA" id="ARBA00030096"/>
    </source>
</evidence>
<reference evidence="9" key="1">
    <citation type="submission" date="2020-12" db="EMBL/GenBank/DDBJ databases">
        <title>Metabolic potential, ecology and presence of endohyphal bacteria is reflected in genomic diversity of Mucoromycotina.</title>
        <authorList>
            <person name="Muszewska A."/>
            <person name="Okrasinska A."/>
            <person name="Steczkiewicz K."/>
            <person name="Drgas O."/>
            <person name="Orlowska M."/>
            <person name="Perlinska-Lenart U."/>
            <person name="Aleksandrzak-Piekarczyk T."/>
            <person name="Szatraj K."/>
            <person name="Zielenkiewicz U."/>
            <person name="Pilsyk S."/>
            <person name="Malc E."/>
            <person name="Mieczkowski P."/>
            <person name="Kruszewska J.S."/>
            <person name="Biernat P."/>
            <person name="Pawlowska J."/>
        </authorList>
    </citation>
    <scope>NUCLEOTIDE SEQUENCE</scope>
    <source>
        <strain evidence="9">WA0000017839</strain>
    </source>
</reference>
<dbReference type="InterPro" id="IPR046341">
    <property type="entry name" value="SET_dom_sf"/>
</dbReference>
<dbReference type="PROSITE" id="PS50280">
    <property type="entry name" value="SET"/>
    <property type="match status" value="1"/>
</dbReference>
<dbReference type="InterPro" id="IPR001214">
    <property type="entry name" value="SET_dom"/>
</dbReference>
<evidence type="ECO:0000259" key="8">
    <source>
        <dbReference type="PROSITE" id="PS50280"/>
    </source>
</evidence>
<keyword evidence="5" id="KW-0949">S-adenosyl-L-methionine</keyword>
<evidence type="ECO:0000313" key="9">
    <source>
        <dbReference type="EMBL" id="KAG2201074.1"/>
    </source>
</evidence>
<evidence type="ECO:0000256" key="6">
    <source>
        <dbReference type="ARBA" id="ARBA00023242"/>
    </source>
</evidence>
<dbReference type="GO" id="GO:0005634">
    <property type="term" value="C:nucleus"/>
    <property type="evidence" value="ECO:0007669"/>
    <property type="project" value="UniProtKB-SubCell"/>
</dbReference>
<dbReference type="CDD" id="cd19178">
    <property type="entry name" value="SET_SETD6"/>
    <property type="match status" value="1"/>
</dbReference>
<name>A0A8H7QYE3_9FUNG</name>
<feature type="domain" description="SET" evidence="8">
    <location>
        <begin position="24"/>
        <end position="254"/>
    </location>
</feature>
<proteinExistence type="predicted"/>
<accession>A0A8H7QYE3</accession>
<dbReference type="SUPFAM" id="SSF82199">
    <property type="entry name" value="SET domain"/>
    <property type="match status" value="1"/>
</dbReference>
<keyword evidence="10" id="KW-1185">Reference proteome</keyword>
<dbReference type="PANTHER" id="PTHR13271:SF34">
    <property type="entry name" value="N-LYSINE METHYLTRANSFERASE SETD6"/>
    <property type="match status" value="1"/>
</dbReference>
<keyword evidence="6" id="KW-0539">Nucleus</keyword>